<feature type="region of interest" description="Disordered" evidence="1">
    <location>
        <begin position="77"/>
        <end position="96"/>
    </location>
</feature>
<dbReference type="STRING" id="133383.A0A1R0GVW3"/>
<evidence type="ECO:0000313" key="3">
    <source>
        <dbReference type="Proteomes" id="UP000187455"/>
    </source>
</evidence>
<gene>
    <name evidence="2" type="ORF">AYI68_g4907</name>
</gene>
<reference evidence="2 3" key="1">
    <citation type="journal article" date="2016" name="Mol. Biol. Evol.">
        <title>Genome-Wide Survey of Gut Fungi (Harpellales) Reveals the First Horizontally Transferred Ubiquitin Gene from a Mosquito Host.</title>
        <authorList>
            <person name="Wang Y."/>
            <person name="White M.M."/>
            <person name="Kvist S."/>
            <person name="Moncalvo J.M."/>
        </authorList>
    </citation>
    <scope>NUCLEOTIDE SEQUENCE [LARGE SCALE GENOMIC DNA]</scope>
    <source>
        <strain evidence="2 3">ALG-7-W6</strain>
    </source>
</reference>
<dbReference type="Proteomes" id="UP000187455">
    <property type="component" value="Unassembled WGS sequence"/>
</dbReference>
<evidence type="ECO:0000313" key="2">
    <source>
        <dbReference type="EMBL" id="OLY80988.1"/>
    </source>
</evidence>
<dbReference type="OrthoDB" id="3981028at2759"/>
<accession>A0A1R0GVW3</accession>
<proteinExistence type="predicted"/>
<organism evidence="2 3">
    <name type="scientific">Smittium mucronatum</name>
    <dbReference type="NCBI Taxonomy" id="133383"/>
    <lineage>
        <taxon>Eukaryota</taxon>
        <taxon>Fungi</taxon>
        <taxon>Fungi incertae sedis</taxon>
        <taxon>Zoopagomycota</taxon>
        <taxon>Kickxellomycotina</taxon>
        <taxon>Harpellomycetes</taxon>
        <taxon>Harpellales</taxon>
        <taxon>Legeriomycetaceae</taxon>
        <taxon>Smittium</taxon>
    </lineage>
</organism>
<comment type="caution">
    <text evidence="2">The sequence shown here is derived from an EMBL/GenBank/DDBJ whole genome shotgun (WGS) entry which is preliminary data.</text>
</comment>
<dbReference type="AlphaFoldDB" id="A0A1R0GVW3"/>
<sequence>MTTRNEDSGITSSSNIPSIEDYPKSINKIYEDFAAQKIQLNEFKLLHKKATRALVLGRYSNAWDAFIQLEKNISACEPPIDSQNPSTTSNHSTDLQNNQHTFSKKVWILYVCIISSMVKEVTPSGDFKIYSKSSDSHSLSNFPKNSQQVWVSLKSGYYNVAGNVDPEIIVLL</sequence>
<keyword evidence="3" id="KW-1185">Reference proteome</keyword>
<name>A0A1R0GVW3_9FUNG</name>
<feature type="compositionally biased region" description="Polar residues" evidence="1">
    <location>
        <begin position="81"/>
        <end position="96"/>
    </location>
</feature>
<evidence type="ECO:0000256" key="1">
    <source>
        <dbReference type="SAM" id="MobiDB-lite"/>
    </source>
</evidence>
<protein>
    <submittedName>
        <fullName evidence="2">Uncharacterized protein</fullName>
    </submittedName>
</protein>
<dbReference type="EMBL" id="LSSL01002899">
    <property type="protein sequence ID" value="OLY80988.1"/>
    <property type="molecule type" value="Genomic_DNA"/>
</dbReference>